<keyword evidence="9" id="KW-0804">Transcription</keyword>
<dbReference type="SUPFAM" id="SSF57959">
    <property type="entry name" value="Leucine zipper domain"/>
    <property type="match status" value="1"/>
</dbReference>
<dbReference type="Gene3D" id="3.30.710.10">
    <property type="entry name" value="Potassium Channel Kv1.1, Chain A"/>
    <property type="match status" value="1"/>
</dbReference>
<keyword evidence="15" id="KW-1185">Reference proteome</keyword>
<comment type="subcellular location">
    <subcellularLocation>
        <location evidence="1">Nucleus</location>
    </subcellularLocation>
</comment>
<dbReference type="InterPro" id="IPR000210">
    <property type="entry name" value="BTB/POZ_dom"/>
</dbReference>
<keyword evidence="3" id="KW-0678">Repressor</keyword>
<evidence type="ECO:0000256" key="3">
    <source>
        <dbReference type="ARBA" id="ARBA00022491"/>
    </source>
</evidence>
<evidence type="ECO:0000313" key="15">
    <source>
        <dbReference type="Proteomes" id="UP000823561"/>
    </source>
</evidence>
<dbReference type="SMART" id="SM00225">
    <property type="entry name" value="BTB"/>
    <property type="match status" value="1"/>
</dbReference>
<dbReference type="InterPro" id="IPR011333">
    <property type="entry name" value="SKP1/BTB/POZ_sf"/>
</dbReference>
<dbReference type="CDD" id="cd18278">
    <property type="entry name" value="BTB_POZ_BACH2"/>
    <property type="match status" value="1"/>
</dbReference>
<evidence type="ECO:0000256" key="11">
    <source>
        <dbReference type="SAM" id="MobiDB-lite"/>
    </source>
</evidence>
<gene>
    <name evidence="14" type="ORF">AALO_G00107050</name>
</gene>
<evidence type="ECO:0000256" key="2">
    <source>
        <dbReference type="ARBA" id="ARBA00008157"/>
    </source>
</evidence>
<dbReference type="GO" id="GO:0000978">
    <property type="term" value="F:RNA polymerase II cis-regulatory region sequence-specific DNA binding"/>
    <property type="evidence" value="ECO:0007669"/>
    <property type="project" value="TreeGrafter"/>
</dbReference>
<dbReference type="EMBL" id="JADWDJ010000008">
    <property type="protein sequence ID" value="KAG5276558.1"/>
    <property type="molecule type" value="Genomic_DNA"/>
</dbReference>
<dbReference type="InterPro" id="IPR008917">
    <property type="entry name" value="TF_DNA-bd_sf"/>
</dbReference>
<dbReference type="PANTHER" id="PTHR46105:SF8">
    <property type="entry name" value="TRANSCRIPTION REGULATOR PROTEIN BACH2"/>
    <property type="match status" value="1"/>
</dbReference>
<name>A0AAV6GMX8_9TELE</name>
<evidence type="ECO:0000256" key="1">
    <source>
        <dbReference type="ARBA" id="ARBA00004123"/>
    </source>
</evidence>
<feature type="compositionally biased region" description="Polar residues" evidence="11">
    <location>
        <begin position="774"/>
        <end position="785"/>
    </location>
</feature>
<keyword evidence="8" id="KW-0010">Activator</keyword>
<reference evidence="14" key="1">
    <citation type="submission" date="2020-10" db="EMBL/GenBank/DDBJ databases">
        <title>Chromosome-scale genome assembly of the Allis shad, Alosa alosa.</title>
        <authorList>
            <person name="Margot Z."/>
            <person name="Christophe K."/>
            <person name="Cabau C."/>
            <person name="Louis A."/>
            <person name="Berthelot C."/>
            <person name="Parey E."/>
            <person name="Roest Crollius H."/>
            <person name="Montfort J."/>
            <person name="Robinson-Rechavi M."/>
            <person name="Bucao C."/>
            <person name="Bouchez O."/>
            <person name="Gislard M."/>
            <person name="Lluch J."/>
            <person name="Milhes M."/>
            <person name="Lampietro C."/>
            <person name="Lopez Roques C."/>
            <person name="Donnadieu C."/>
            <person name="Braasch I."/>
            <person name="Desvignes T."/>
            <person name="Postlethwait J."/>
            <person name="Bobe J."/>
            <person name="Guiguen Y."/>
        </authorList>
    </citation>
    <scope>NUCLEOTIDE SEQUENCE</scope>
    <source>
        <strain evidence="14">M-15738</strain>
        <tissue evidence="14">Blood</tissue>
    </source>
</reference>
<protein>
    <recommendedName>
        <fullName evidence="16">Transcription regulator protein BACH2</fullName>
    </recommendedName>
</protein>
<feature type="region of interest" description="Disordered" evidence="11">
    <location>
        <begin position="438"/>
        <end position="467"/>
    </location>
</feature>
<keyword evidence="6" id="KW-0805">Transcription regulation</keyword>
<comment type="caution">
    <text evidence="14">The sequence shown here is derived from an EMBL/GenBank/DDBJ whole genome shotgun (WGS) entry which is preliminary data.</text>
</comment>
<feature type="compositionally biased region" description="Low complexity" evidence="11">
    <location>
        <begin position="736"/>
        <end position="773"/>
    </location>
</feature>
<dbReference type="FunFam" id="1.10.880.10:FF:000002">
    <property type="entry name" value="transcription regulator protein BACH2 isoform X1"/>
    <property type="match status" value="1"/>
</dbReference>
<dbReference type="PROSITE" id="PS50097">
    <property type="entry name" value="BTB"/>
    <property type="match status" value="1"/>
</dbReference>
<feature type="compositionally biased region" description="Low complexity" evidence="11">
    <location>
        <begin position="592"/>
        <end position="601"/>
    </location>
</feature>
<feature type="region of interest" description="Disordered" evidence="11">
    <location>
        <begin position="733"/>
        <end position="822"/>
    </location>
</feature>
<feature type="domain" description="BTB" evidence="12">
    <location>
        <begin position="37"/>
        <end position="103"/>
    </location>
</feature>
<dbReference type="InterPro" id="IPR050457">
    <property type="entry name" value="ZnFinger_BTB_dom_contain"/>
</dbReference>
<dbReference type="Proteomes" id="UP000823561">
    <property type="component" value="Chromosome 8"/>
</dbReference>
<dbReference type="CDD" id="cd14719">
    <property type="entry name" value="bZIP_BACH"/>
    <property type="match status" value="1"/>
</dbReference>
<dbReference type="PROSITE" id="PS00036">
    <property type="entry name" value="BZIP_BASIC"/>
    <property type="match status" value="1"/>
</dbReference>
<organism evidence="14 15">
    <name type="scientific">Alosa alosa</name>
    <name type="common">allis shad</name>
    <dbReference type="NCBI Taxonomy" id="278164"/>
    <lineage>
        <taxon>Eukaryota</taxon>
        <taxon>Metazoa</taxon>
        <taxon>Chordata</taxon>
        <taxon>Craniata</taxon>
        <taxon>Vertebrata</taxon>
        <taxon>Euteleostomi</taxon>
        <taxon>Actinopterygii</taxon>
        <taxon>Neopterygii</taxon>
        <taxon>Teleostei</taxon>
        <taxon>Clupei</taxon>
        <taxon>Clupeiformes</taxon>
        <taxon>Clupeoidei</taxon>
        <taxon>Clupeidae</taxon>
        <taxon>Alosa</taxon>
    </lineage>
</organism>
<feature type="region of interest" description="Disordered" evidence="11">
    <location>
        <begin position="506"/>
        <end position="529"/>
    </location>
</feature>
<evidence type="ECO:0000256" key="4">
    <source>
        <dbReference type="ARBA" id="ARBA00022553"/>
    </source>
</evidence>
<keyword evidence="5" id="KW-0832">Ubl conjugation</keyword>
<feature type="region of interest" description="Disordered" evidence="11">
    <location>
        <begin position="148"/>
        <end position="198"/>
    </location>
</feature>
<comment type="similarity">
    <text evidence="2">Belongs to the bZIP family. CNC subfamily.</text>
</comment>
<dbReference type="SUPFAM" id="SSF54695">
    <property type="entry name" value="POZ domain"/>
    <property type="match status" value="1"/>
</dbReference>
<feature type="region of interest" description="Disordered" evidence="11">
    <location>
        <begin position="586"/>
        <end position="610"/>
    </location>
</feature>
<evidence type="ECO:0000256" key="6">
    <source>
        <dbReference type="ARBA" id="ARBA00023015"/>
    </source>
</evidence>
<evidence type="ECO:0000256" key="8">
    <source>
        <dbReference type="ARBA" id="ARBA00023159"/>
    </source>
</evidence>
<dbReference type="Pfam" id="PF03131">
    <property type="entry name" value="bZIP_Maf"/>
    <property type="match status" value="1"/>
</dbReference>
<dbReference type="Pfam" id="PF00651">
    <property type="entry name" value="BTB"/>
    <property type="match status" value="1"/>
</dbReference>
<evidence type="ECO:0000259" key="12">
    <source>
        <dbReference type="PROSITE" id="PS50097"/>
    </source>
</evidence>
<dbReference type="InterPro" id="IPR004827">
    <property type="entry name" value="bZIP"/>
</dbReference>
<dbReference type="AlphaFoldDB" id="A0AAV6GMX8"/>
<proteinExistence type="inferred from homology"/>
<dbReference type="InterPro" id="IPR004826">
    <property type="entry name" value="bZIP_Maf"/>
</dbReference>
<evidence type="ECO:0000313" key="14">
    <source>
        <dbReference type="EMBL" id="KAG5276558.1"/>
    </source>
</evidence>
<feature type="compositionally biased region" description="Basic and acidic residues" evidence="11">
    <location>
        <begin position="449"/>
        <end position="460"/>
    </location>
</feature>
<dbReference type="SUPFAM" id="SSF47454">
    <property type="entry name" value="A DNA-binding domain in eukaryotic transcription factors"/>
    <property type="match status" value="1"/>
</dbReference>
<keyword evidence="4" id="KW-0597">Phosphoprotein</keyword>
<dbReference type="Gene3D" id="1.10.880.10">
    <property type="entry name" value="Transcription factor, Skn-1-like, DNA-binding domain"/>
    <property type="match status" value="1"/>
</dbReference>
<dbReference type="PANTHER" id="PTHR46105">
    <property type="entry name" value="AGAP004733-PA"/>
    <property type="match status" value="1"/>
</dbReference>
<dbReference type="InterPro" id="IPR043321">
    <property type="entry name" value="bZIP_BACH"/>
</dbReference>
<dbReference type="GO" id="GO:0005634">
    <property type="term" value="C:nucleus"/>
    <property type="evidence" value="ECO:0007669"/>
    <property type="project" value="UniProtKB-SubCell"/>
</dbReference>
<evidence type="ECO:0000259" key="13">
    <source>
        <dbReference type="PROSITE" id="PS50217"/>
    </source>
</evidence>
<dbReference type="PROSITE" id="PS50217">
    <property type="entry name" value="BZIP"/>
    <property type="match status" value="1"/>
</dbReference>
<feature type="compositionally biased region" description="Gly residues" evidence="11">
    <location>
        <begin position="812"/>
        <end position="821"/>
    </location>
</feature>
<dbReference type="FunFam" id="3.30.710.10:FF:000033">
    <property type="entry name" value="transcription regulator protein BACH2 isoform X1"/>
    <property type="match status" value="1"/>
</dbReference>
<sequence>MSVDEKPEAPMYVYESTVHCTNILLCLNDQRKQDILCDVTVLVEGKEFRGHRAVLAACSEYFLQALLGQADNELVLSLPDEVTARGFAPLLQFAYTAKLLLSRENIQEVIRCAEFLRMHNLEDSCFRFLEAQLRSEEGGVLLCGKAAPEGERSEDESMQSESSSVSSKAGGGGGAVSVSTSPRSRRRGEALNSLRRPDDDDRLATAAVAVVGDFADGRLDFDRHHGSSDLPRCPKYRKYQWACNKHNNDTSSSHTSTSGFPSTFKESAVVVGGSIRPALTQIKVEPRGEEEVTVPCLSGDEQEERERDGLVEMELDGRGHSPMALERPNSSKSPSCIRALFKRSGELPGLTSPSPQLFANRLVSAQDKGTTQGDHKNEYRPFAGELGVPVTLPKEVDGFPAGLSLKSASCDGVCKQETELDRRSVIFSSSGACERLGAPAHSYPGGNSLDKELAGGEHTPKGLWAGASQSLPSSQSCAASTTANATAATEPPLLCRPRPNTSCPVPIKVCPRSPPPETRTRTSSSCSSYSYAEDGSGGSPCSLPQFEFSSSPCSNVTRCLTADQPEPSAGADSLFGQVRPKIKCEQSYGTNSSDESGSFSEGDSESCHVQEQGPEIKLPFPVDQITNLPRNDFQMMVKMHKLTSEQLEFIHDVRRRSKNRIAAQRCRKRKLDCILNLECEIRKLVCEKEKLLTERNQLKACMGELWENFSCLSQEVYKDVQLSPEQVHRYCPSLRPANATPNSTPTPNTTASNSNSNSSSTATTATGPPASTSIDLTTNSRSATPEPQFHKSPGPSEGGPGPAQWCLATGNGADGLVGNGREGPDSITKAAVAFHESGLSSSEQCNQTVTVDFCQEMTDKCTTEEQPRKDSS</sequence>
<feature type="compositionally biased region" description="Low complexity" evidence="11">
    <location>
        <begin position="159"/>
        <end position="168"/>
    </location>
</feature>
<accession>A0AAV6GMX8</accession>
<dbReference type="GO" id="GO:0000981">
    <property type="term" value="F:DNA-binding transcription factor activity, RNA polymerase II-specific"/>
    <property type="evidence" value="ECO:0007669"/>
    <property type="project" value="TreeGrafter"/>
</dbReference>
<feature type="domain" description="BZIP" evidence="13">
    <location>
        <begin position="654"/>
        <end position="699"/>
    </location>
</feature>
<keyword evidence="7" id="KW-0238">DNA-binding</keyword>
<evidence type="ECO:0000256" key="5">
    <source>
        <dbReference type="ARBA" id="ARBA00022843"/>
    </source>
</evidence>
<evidence type="ECO:0000256" key="9">
    <source>
        <dbReference type="ARBA" id="ARBA00023163"/>
    </source>
</evidence>
<dbReference type="InterPro" id="IPR046347">
    <property type="entry name" value="bZIP_sf"/>
</dbReference>
<dbReference type="SMART" id="SM00338">
    <property type="entry name" value="BRLZ"/>
    <property type="match status" value="1"/>
</dbReference>
<evidence type="ECO:0000256" key="7">
    <source>
        <dbReference type="ARBA" id="ARBA00023125"/>
    </source>
</evidence>
<evidence type="ECO:0000256" key="10">
    <source>
        <dbReference type="ARBA" id="ARBA00023242"/>
    </source>
</evidence>
<evidence type="ECO:0008006" key="16">
    <source>
        <dbReference type="Google" id="ProtNLM"/>
    </source>
</evidence>
<keyword evidence="10" id="KW-0539">Nucleus</keyword>